<dbReference type="InterPro" id="IPR012337">
    <property type="entry name" value="RNaseH-like_sf"/>
</dbReference>
<proteinExistence type="predicted"/>
<dbReference type="SUPFAM" id="SSF53098">
    <property type="entry name" value="Ribonuclease H-like"/>
    <property type="match status" value="1"/>
</dbReference>
<accession>A0AAI8Z0E3</accession>
<protein>
    <submittedName>
        <fullName evidence="1">Uncharacterized protein RCC_04192</fullName>
    </submittedName>
</protein>
<reference evidence="1" key="1">
    <citation type="submission" date="2023-11" db="EMBL/GenBank/DDBJ databases">
        <authorList>
            <person name="Alioto T."/>
            <person name="Alioto T."/>
            <person name="Gomez Garrido J."/>
        </authorList>
    </citation>
    <scope>NUCLEOTIDE SEQUENCE</scope>
</reference>
<keyword evidence="2" id="KW-1185">Reference proteome</keyword>
<dbReference type="AlphaFoldDB" id="A0AAI8Z0E3"/>
<comment type="caution">
    <text evidence="1">The sequence shown here is derived from an EMBL/GenBank/DDBJ whole genome shotgun (WGS) entry which is preliminary data.</text>
</comment>
<name>A0AAI8Z0E3_9PEZI</name>
<evidence type="ECO:0000313" key="1">
    <source>
        <dbReference type="EMBL" id="CAK4029740.1"/>
    </source>
</evidence>
<gene>
    <name evidence="1" type="ORF">LECACI_7A005305</name>
</gene>
<dbReference type="EMBL" id="CAVMBE010000033">
    <property type="protein sequence ID" value="CAK4029740.1"/>
    <property type="molecule type" value="Genomic_DNA"/>
</dbReference>
<dbReference type="Proteomes" id="UP001296104">
    <property type="component" value="Unassembled WGS sequence"/>
</dbReference>
<sequence>MPRGRDECWLEVTRNLDEDSGKRHPRVTCKHCLTEWTSNEKARVIEHLQRCNELPEALWRTYQPHRLDPTLPSAAELQQQQRARTRGIGSMSANEQDIATAACAQWIHAADLNPNVIEHPAFRAFVRTLRPAFKAPTRHQLTHSLVDAPLMFIAFLADPQERHPRPAILDSNEETQSRSLQAFLLKYCDNNAAKTSTLLGLLSLLRVRQGPFHNEMIWMAANQLSPIQWWQNFWLEEQPDLAELCIISLAISPAGDSLERNWSPHSFVHILKRNQLPPAAVNRLVSTFWSLRIKHGWVEDTANGAPGDVADADAEYTPDMDGLALPMGMQGP</sequence>
<organism evidence="1 2">
    <name type="scientific">Lecanosticta acicola</name>
    <dbReference type="NCBI Taxonomy" id="111012"/>
    <lineage>
        <taxon>Eukaryota</taxon>
        <taxon>Fungi</taxon>
        <taxon>Dikarya</taxon>
        <taxon>Ascomycota</taxon>
        <taxon>Pezizomycotina</taxon>
        <taxon>Dothideomycetes</taxon>
        <taxon>Dothideomycetidae</taxon>
        <taxon>Mycosphaerellales</taxon>
        <taxon>Mycosphaerellaceae</taxon>
        <taxon>Lecanosticta</taxon>
    </lineage>
</organism>
<evidence type="ECO:0000313" key="2">
    <source>
        <dbReference type="Proteomes" id="UP001296104"/>
    </source>
</evidence>